<dbReference type="Proteomes" id="UP000325433">
    <property type="component" value="Unassembled WGS sequence"/>
</dbReference>
<gene>
    <name evidence="2" type="ORF">BDV41DRAFT_552624</name>
</gene>
<name>A0A5N6VHX5_9EURO</name>
<keyword evidence="3" id="KW-1185">Reference proteome</keyword>
<organism evidence="2 3">
    <name type="scientific">Aspergillus transmontanensis</name>
    <dbReference type="NCBI Taxonomy" id="1034304"/>
    <lineage>
        <taxon>Eukaryota</taxon>
        <taxon>Fungi</taxon>
        <taxon>Dikarya</taxon>
        <taxon>Ascomycota</taxon>
        <taxon>Pezizomycotina</taxon>
        <taxon>Eurotiomycetes</taxon>
        <taxon>Eurotiomycetidae</taxon>
        <taxon>Eurotiales</taxon>
        <taxon>Aspergillaceae</taxon>
        <taxon>Aspergillus</taxon>
        <taxon>Aspergillus subgen. Circumdati</taxon>
    </lineage>
</organism>
<evidence type="ECO:0000313" key="2">
    <source>
        <dbReference type="EMBL" id="KAE8308035.1"/>
    </source>
</evidence>
<protein>
    <submittedName>
        <fullName evidence="2">Uncharacterized protein</fullName>
    </submittedName>
</protein>
<keyword evidence="1" id="KW-1133">Transmembrane helix</keyword>
<proteinExistence type="predicted"/>
<keyword evidence="1" id="KW-0812">Transmembrane</keyword>
<dbReference type="AlphaFoldDB" id="A0A5N6VHX5"/>
<feature type="non-terminal residue" evidence="2">
    <location>
        <position position="59"/>
    </location>
</feature>
<evidence type="ECO:0000256" key="1">
    <source>
        <dbReference type="SAM" id="Phobius"/>
    </source>
</evidence>
<keyword evidence="1" id="KW-0472">Membrane</keyword>
<feature type="transmembrane region" description="Helical" evidence="1">
    <location>
        <begin position="21"/>
        <end position="40"/>
    </location>
</feature>
<evidence type="ECO:0000313" key="3">
    <source>
        <dbReference type="Proteomes" id="UP000325433"/>
    </source>
</evidence>
<sequence length="59" mass="6882">MRNSACHIARESRWKREIVQGPGFRASLCFLFLLFLFYFIPISRVLVPSFDLSSMSQVL</sequence>
<reference evidence="3" key="1">
    <citation type="submission" date="2019-04" db="EMBL/GenBank/DDBJ databases">
        <title>Friends and foes A comparative genomics studyof 23 Aspergillus species from section Flavi.</title>
        <authorList>
            <consortium name="DOE Joint Genome Institute"/>
            <person name="Kjaerbolling I."/>
            <person name="Vesth T."/>
            <person name="Frisvad J.C."/>
            <person name="Nybo J.L."/>
            <person name="Theobald S."/>
            <person name="Kildgaard S."/>
            <person name="Isbrandt T."/>
            <person name="Kuo A."/>
            <person name="Sato A."/>
            <person name="Lyhne E.K."/>
            <person name="Kogle M.E."/>
            <person name="Wiebenga A."/>
            <person name="Kun R.S."/>
            <person name="Lubbers R.J."/>
            <person name="Makela M.R."/>
            <person name="Barry K."/>
            <person name="Chovatia M."/>
            <person name="Clum A."/>
            <person name="Daum C."/>
            <person name="Haridas S."/>
            <person name="He G."/>
            <person name="LaButti K."/>
            <person name="Lipzen A."/>
            <person name="Mondo S."/>
            <person name="Riley R."/>
            <person name="Salamov A."/>
            <person name="Simmons B.A."/>
            <person name="Magnuson J.K."/>
            <person name="Henrissat B."/>
            <person name="Mortensen U.H."/>
            <person name="Larsen T.O."/>
            <person name="Devries R.P."/>
            <person name="Grigoriev I.V."/>
            <person name="Machida M."/>
            <person name="Baker S.E."/>
            <person name="Andersen M.R."/>
        </authorList>
    </citation>
    <scope>NUCLEOTIDE SEQUENCE [LARGE SCALE GENOMIC DNA]</scope>
    <source>
        <strain evidence="3">CBS 130015</strain>
    </source>
</reference>
<dbReference type="EMBL" id="ML738392">
    <property type="protein sequence ID" value="KAE8308035.1"/>
    <property type="molecule type" value="Genomic_DNA"/>
</dbReference>
<accession>A0A5N6VHX5</accession>